<comment type="caution">
    <text evidence="2">The sequence shown here is derived from an EMBL/GenBank/DDBJ whole genome shotgun (WGS) entry which is preliminary data.</text>
</comment>
<evidence type="ECO:0000313" key="2">
    <source>
        <dbReference type="EMBL" id="KAL3509670.1"/>
    </source>
</evidence>
<dbReference type="Proteomes" id="UP001630127">
    <property type="component" value="Unassembled WGS sequence"/>
</dbReference>
<keyword evidence="3" id="KW-1185">Reference proteome</keyword>
<dbReference type="AlphaFoldDB" id="A0ABD2YU72"/>
<organism evidence="2 3">
    <name type="scientific">Cinchona calisaya</name>
    <dbReference type="NCBI Taxonomy" id="153742"/>
    <lineage>
        <taxon>Eukaryota</taxon>
        <taxon>Viridiplantae</taxon>
        <taxon>Streptophyta</taxon>
        <taxon>Embryophyta</taxon>
        <taxon>Tracheophyta</taxon>
        <taxon>Spermatophyta</taxon>
        <taxon>Magnoliopsida</taxon>
        <taxon>eudicotyledons</taxon>
        <taxon>Gunneridae</taxon>
        <taxon>Pentapetalae</taxon>
        <taxon>asterids</taxon>
        <taxon>lamiids</taxon>
        <taxon>Gentianales</taxon>
        <taxon>Rubiaceae</taxon>
        <taxon>Cinchonoideae</taxon>
        <taxon>Cinchoneae</taxon>
        <taxon>Cinchona</taxon>
    </lineage>
</organism>
<name>A0ABD2YU72_9GENT</name>
<protein>
    <submittedName>
        <fullName evidence="2">Uncharacterized protein</fullName>
    </submittedName>
</protein>
<proteinExistence type="predicted"/>
<sequence length="129" mass="14787">MRKIKLMPEDKLMVLLLLRHAMTIPYGDRDDDPSTLFSLKKDARDNDPNGNNSTSASRGNWWQVPFLIIFKTSILASLLFAEGEASTGYRYMAKCIFFFGVDEFLFVPKKSVLKTVMDSLSEYTQFTIE</sequence>
<accession>A0ABD2YU72</accession>
<dbReference type="EMBL" id="JBJUIK010000012">
    <property type="protein sequence ID" value="KAL3509670.1"/>
    <property type="molecule type" value="Genomic_DNA"/>
</dbReference>
<evidence type="ECO:0000313" key="3">
    <source>
        <dbReference type="Proteomes" id="UP001630127"/>
    </source>
</evidence>
<evidence type="ECO:0000256" key="1">
    <source>
        <dbReference type="SAM" id="MobiDB-lite"/>
    </source>
</evidence>
<gene>
    <name evidence="2" type="ORF">ACH5RR_029071</name>
</gene>
<reference evidence="2 3" key="1">
    <citation type="submission" date="2024-11" db="EMBL/GenBank/DDBJ databases">
        <title>A near-complete genome assembly of Cinchona calisaya.</title>
        <authorList>
            <person name="Lian D.C."/>
            <person name="Zhao X.W."/>
            <person name="Wei L."/>
        </authorList>
    </citation>
    <scope>NUCLEOTIDE SEQUENCE [LARGE SCALE GENOMIC DNA]</scope>
    <source>
        <tissue evidence="2">Nenye</tissue>
    </source>
</reference>
<feature type="region of interest" description="Disordered" evidence="1">
    <location>
        <begin position="37"/>
        <end position="56"/>
    </location>
</feature>